<dbReference type="EMBL" id="JH658278">
    <property type="protein sequence ID" value="EXM03637.1"/>
    <property type="molecule type" value="Genomic_DNA"/>
</dbReference>
<dbReference type="AlphaFoldDB" id="X0JQZ3"/>
<feature type="region of interest" description="Disordered" evidence="1">
    <location>
        <begin position="97"/>
        <end position="124"/>
    </location>
</feature>
<dbReference type="VEuPathDB" id="FungiDB:FOIG_05334"/>
<evidence type="ECO:0000313" key="2">
    <source>
        <dbReference type="EMBL" id="EXM03638.1"/>
    </source>
</evidence>
<dbReference type="EMBL" id="JH658278">
    <property type="protein sequence ID" value="EXM03638.1"/>
    <property type="molecule type" value="Genomic_DNA"/>
</dbReference>
<name>X0JQZ3_FUSO5</name>
<dbReference type="GeneID" id="42030509"/>
<dbReference type="HOGENOM" id="CLU_1586562_0_0_1"/>
<reference evidence="2" key="1">
    <citation type="submission" date="2011-11" db="EMBL/GenBank/DDBJ databases">
        <title>The Genome Sequence of Fusarium oxysporum II5.</title>
        <authorList>
            <consortium name="The Broad Institute Genome Sequencing Platform"/>
            <person name="Ma L.-J."/>
            <person name="Gale L.R."/>
            <person name="Schwartz D.C."/>
            <person name="Zhou S."/>
            <person name="Corby-Kistler H."/>
            <person name="Young S.K."/>
            <person name="Zeng Q."/>
            <person name="Gargeya S."/>
            <person name="Fitzgerald M."/>
            <person name="Haas B."/>
            <person name="Abouelleil A."/>
            <person name="Alvarado L."/>
            <person name="Arachchi H.M."/>
            <person name="Berlin A."/>
            <person name="Brown A."/>
            <person name="Chapman S.B."/>
            <person name="Chen Z."/>
            <person name="Dunbar C."/>
            <person name="Freedman E."/>
            <person name="Gearin G."/>
            <person name="Goldberg J."/>
            <person name="Griggs A."/>
            <person name="Gujja S."/>
            <person name="Heiman D."/>
            <person name="Howarth C."/>
            <person name="Larson L."/>
            <person name="Lui A."/>
            <person name="MacDonald P.J.P."/>
            <person name="Montmayeur A."/>
            <person name="Murphy C."/>
            <person name="Neiman D."/>
            <person name="Pearson M."/>
            <person name="Priest M."/>
            <person name="Roberts A."/>
            <person name="Saif S."/>
            <person name="Shea T."/>
            <person name="Shenoy N."/>
            <person name="Sisk P."/>
            <person name="Stolte C."/>
            <person name="Sykes S."/>
            <person name="Wortman J."/>
            <person name="Nusbaum C."/>
            <person name="Birren B."/>
        </authorList>
    </citation>
    <scope>NUCLEOTIDE SEQUENCE [LARGE SCALE GENOMIC DNA]</scope>
    <source>
        <strain evidence="2">54006</strain>
    </source>
</reference>
<dbReference type="RefSeq" id="XP_031065726.1">
    <property type="nucleotide sequence ID" value="XM_031203897.1"/>
</dbReference>
<gene>
    <name evidence="2" type="ORF">FOIG_05334</name>
</gene>
<proteinExistence type="predicted"/>
<feature type="compositionally biased region" description="Basic and acidic residues" evidence="1">
    <location>
        <begin position="104"/>
        <end position="113"/>
    </location>
</feature>
<dbReference type="RefSeq" id="XP_031065727.1">
    <property type="nucleotide sequence ID" value="XM_031203898.1"/>
</dbReference>
<sequence length="168" mass="18804">MLEALQLSSQQCYPLVVKIQSRPYRRLTPHLTVPCHDNVELVQMSVLLHLDVQCRPGHQTANWHCQAAQDHQDSESGAKPGVGQFVQMETLASQSSGGCYQSVRDSEPEEGHQQEGFQEAHHHRPSLSLSLGWGQNGLEQPQYDNFPDVHYSQRTMGSSVATYSHDQA</sequence>
<feature type="region of interest" description="Disordered" evidence="1">
    <location>
        <begin position="131"/>
        <end position="150"/>
    </location>
</feature>
<dbReference type="Proteomes" id="UP000030685">
    <property type="component" value="Unassembled WGS sequence"/>
</dbReference>
<evidence type="ECO:0000256" key="1">
    <source>
        <dbReference type="SAM" id="MobiDB-lite"/>
    </source>
</evidence>
<organism evidence="2">
    <name type="scientific">Fusarium odoratissimum (strain NRRL 54006)</name>
    <dbReference type="NCBI Taxonomy" id="1089451"/>
    <lineage>
        <taxon>Eukaryota</taxon>
        <taxon>Fungi</taxon>
        <taxon>Dikarya</taxon>
        <taxon>Ascomycota</taxon>
        <taxon>Pezizomycotina</taxon>
        <taxon>Sordariomycetes</taxon>
        <taxon>Hypocreomycetidae</taxon>
        <taxon>Hypocreales</taxon>
        <taxon>Nectriaceae</taxon>
        <taxon>Fusarium</taxon>
        <taxon>Fusarium oxysporum species complex</taxon>
        <taxon>Fusarium oxysporum f. sp. cubense (strain race 4)</taxon>
    </lineage>
</organism>
<accession>X0JQZ3</accession>
<reference evidence="2" key="2">
    <citation type="submission" date="2012-05" db="EMBL/GenBank/DDBJ databases">
        <title>The Genome Annotation of Fusarium oxysporum II5.</title>
        <authorList>
            <consortium name="The Broad Institute Genomics Platform"/>
            <person name="Ma L.-J."/>
            <person name="Corby-Kistler H."/>
            <person name="Broz K."/>
            <person name="Gale L.R."/>
            <person name="Jonkers W."/>
            <person name="O'Donnell K."/>
            <person name="Ploetz R."/>
            <person name="Steinberg C."/>
            <person name="Schwartz D.C."/>
            <person name="VanEtten H."/>
            <person name="Zhou S."/>
            <person name="Young S.K."/>
            <person name="Zeng Q."/>
            <person name="Gargeya S."/>
            <person name="Fitzgerald M."/>
            <person name="Abouelleil A."/>
            <person name="Alvarado L."/>
            <person name="Chapman S.B."/>
            <person name="Gainer-Dewar J."/>
            <person name="Goldberg J."/>
            <person name="Griggs A."/>
            <person name="Gujja S."/>
            <person name="Hansen M."/>
            <person name="Howarth C."/>
            <person name="Imamovic A."/>
            <person name="Ireland A."/>
            <person name="Larimer J."/>
            <person name="McCowan C."/>
            <person name="Murphy C."/>
            <person name="Pearson M."/>
            <person name="Poon T.W."/>
            <person name="Priest M."/>
            <person name="Roberts A."/>
            <person name="Saif S."/>
            <person name="Shea T."/>
            <person name="Sykes S."/>
            <person name="Wortman J."/>
            <person name="Nusbaum C."/>
            <person name="Birren B."/>
        </authorList>
    </citation>
    <scope>NUCLEOTIDE SEQUENCE</scope>
    <source>
        <strain evidence="2">54006</strain>
    </source>
</reference>
<protein>
    <submittedName>
        <fullName evidence="2">Uncharacterized protein</fullName>
    </submittedName>
</protein>